<dbReference type="Gene3D" id="3.20.20.80">
    <property type="entry name" value="Glycosidases"/>
    <property type="match status" value="1"/>
</dbReference>
<dbReference type="GO" id="GO:0009506">
    <property type="term" value="C:plasmodesma"/>
    <property type="evidence" value="ECO:0007669"/>
    <property type="project" value="UniProtKB-ARBA"/>
</dbReference>
<dbReference type="GO" id="GO:0005975">
    <property type="term" value="P:carbohydrate metabolic process"/>
    <property type="evidence" value="ECO:0007669"/>
    <property type="project" value="InterPro"/>
</dbReference>
<organism evidence="1 2">
    <name type="scientific">Nicotiana tabacum</name>
    <name type="common">Common tobacco</name>
    <dbReference type="NCBI Taxonomy" id="4097"/>
    <lineage>
        <taxon>Eukaryota</taxon>
        <taxon>Viridiplantae</taxon>
        <taxon>Streptophyta</taxon>
        <taxon>Embryophyta</taxon>
        <taxon>Tracheophyta</taxon>
        <taxon>Spermatophyta</taxon>
        <taxon>Magnoliopsida</taxon>
        <taxon>eudicotyledons</taxon>
        <taxon>Gunneridae</taxon>
        <taxon>Pentapetalae</taxon>
        <taxon>asterids</taxon>
        <taxon>lamiids</taxon>
        <taxon>Solanales</taxon>
        <taxon>Solanaceae</taxon>
        <taxon>Nicotianoideae</taxon>
        <taxon>Nicotianeae</taxon>
        <taxon>Nicotiana</taxon>
    </lineage>
</organism>
<evidence type="ECO:0000313" key="2">
    <source>
        <dbReference type="RefSeq" id="XP_016497310.2"/>
    </source>
</evidence>
<protein>
    <submittedName>
        <fullName evidence="2">Glucan endo-1,3-beta-glucosidase 4</fullName>
    </submittedName>
</protein>
<proteinExistence type="predicted"/>
<accession>A0A1S4C853</accession>
<dbReference type="SUPFAM" id="SSF51445">
    <property type="entry name" value="(Trans)glycosidases"/>
    <property type="match status" value="1"/>
</dbReference>
<dbReference type="OMA" id="DANEHML"/>
<dbReference type="InterPro" id="IPR017853">
    <property type="entry name" value="GH"/>
</dbReference>
<dbReference type="InterPro" id="IPR012946">
    <property type="entry name" value="X8"/>
</dbReference>
<keyword evidence="1" id="KW-1185">Reference proteome</keyword>
<dbReference type="Pfam" id="PF07983">
    <property type="entry name" value="X8"/>
    <property type="match status" value="1"/>
</dbReference>
<name>A0A1S4C853_TOBAC</name>
<evidence type="ECO:0000313" key="1">
    <source>
        <dbReference type="Proteomes" id="UP000790787"/>
    </source>
</evidence>
<dbReference type="InterPro" id="IPR044965">
    <property type="entry name" value="Glyco_hydro_17_plant"/>
</dbReference>
<sequence>MLLMMLKPWLAISILFSFLISNVIGAFVGINIGTDVSNLPPASDVVALLKVNQITHVRLFNADAHMLNALANSSIEVVIGVTNDEVLGIGESPSAAAAWVNKNVAAYIPSTNITAIAVGSEVLTAIPNAAPVLVPAMNYLHKALVASQLNNQVKVSTPQSMDVIARAFPPSTATFNSSWNSTIFQILQFLRNTNSYFMLNAYPYYEYVHSDGIFPIEYALFQPLSTVKQIVDPNTLFHYVSMFDALVDAAYNSIAALNFSDIPIVVTETGWPWDGGANEPDATKENAETFNNNLIRRVSNDTGPPSQPKNPIDTFIYEMFNEDKRPGPISERSWGIFSINGSEVYSLSLGSSGGISDNSTAVFCIAKKGADENKLQDGINWACGQGHANCSAIQSGQPCYFPDTLQNHASYAYNDYYQRMRSVGGTCDFDDTATTTTQDPSSKTCKFTGSSTPGGLFPPAAFGPISPTSQSSTIRASVIVYTLAVFSALLMLDVNVHFSSMYGGAPSGGIGIGGSSSGGRTWPSTTSVSSSGKRIQKEMTELSIEAPPDCAAGPKGDNLYHWVATLFGPPGTPYEGGIYFLDITFPSDYPFKPPKVVFKTRIYHCNVDPSGNVSLDILADNWSPALTISKVLLALRSMFTTPETYKPVVPGIAHLYFEDKTKHDEIATEWTLRFAR</sequence>
<dbReference type="FunFam" id="1.20.58.1040:FF:000001">
    <property type="entry name" value="Glucan endo-1,3-beta-glucosidase 4"/>
    <property type="match status" value="1"/>
</dbReference>
<dbReference type="SMART" id="SM00768">
    <property type="entry name" value="X8"/>
    <property type="match status" value="1"/>
</dbReference>
<reference evidence="2" key="2">
    <citation type="submission" date="2025-08" db="UniProtKB">
        <authorList>
            <consortium name="RefSeq"/>
        </authorList>
    </citation>
    <scope>IDENTIFICATION</scope>
    <source>
        <tissue evidence="2">Leaf</tissue>
    </source>
</reference>
<dbReference type="KEGG" id="nta:107816139"/>
<dbReference type="GO" id="GO:0042973">
    <property type="term" value="F:glucan endo-1,3-beta-D-glucosidase activity"/>
    <property type="evidence" value="ECO:0007669"/>
    <property type="project" value="UniProtKB-EC"/>
</dbReference>
<gene>
    <name evidence="2" type="primary">LOC107816139</name>
</gene>
<dbReference type="PaxDb" id="4097-A0A1S4C7T3"/>
<dbReference type="Proteomes" id="UP000790787">
    <property type="component" value="Chromosome 9"/>
</dbReference>
<dbReference type="FunFam" id="3.20.20.80:FF:000002">
    <property type="entry name" value="Glucan endo-1,3-beta-glucosidase 3"/>
    <property type="match status" value="1"/>
</dbReference>
<dbReference type="GO" id="GO:0005886">
    <property type="term" value="C:plasma membrane"/>
    <property type="evidence" value="ECO:0000318"/>
    <property type="project" value="GO_Central"/>
</dbReference>
<dbReference type="Gene3D" id="1.20.58.1040">
    <property type="match status" value="1"/>
</dbReference>
<dbReference type="PANTHER" id="PTHR32227">
    <property type="entry name" value="GLUCAN ENDO-1,3-BETA-GLUCOSIDASE BG1-RELATED-RELATED"/>
    <property type="match status" value="1"/>
</dbReference>
<dbReference type="GO" id="GO:0006952">
    <property type="term" value="P:defense response"/>
    <property type="evidence" value="ECO:0007669"/>
    <property type="project" value="UniProtKB-KW"/>
</dbReference>
<dbReference type="Pfam" id="PF00332">
    <property type="entry name" value="Glyco_hydro_17"/>
    <property type="match status" value="1"/>
</dbReference>
<dbReference type="RefSeq" id="XP_016497310.2">
    <property type="nucleotide sequence ID" value="XM_016641824.2"/>
</dbReference>
<dbReference type="OrthoDB" id="941679at2759"/>
<dbReference type="InterPro" id="IPR000490">
    <property type="entry name" value="Glyco_hydro_17"/>
</dbReference>
<reference evidence="1" key="1">
    <citation type="journal article" date="2014" name="Nat. Commun.">
        <title>The tobacco genome sequence and its comparison with those of tomato and potato.</title>
        <authorList>
            <person name="Sierro N."/>
            <person name="Battey J.N."/>
            <person name="Ouadi S."/>
            <person name="Bakaher N."/>
            <person name="Bovet L."/>
            <person name="Willig A."/>
            <person name="Goepfert S."/>
            <person name="Peitsch M.C."/>
            <person name="Ivanov N.V."/>
        </authorList>
    </citation>
    <scope>NUCLEOTIDE SEQUENCE [LARGE SCALE GENOMIC DNA]</scope>
</reference>
<dbReference type="GO" id="GO:0098552">
    <property type="term" value="C:side of membrane"/>
    <property type="evidence" value="ECO:0007669"/>
    <property type="project" value="UniProtKB-KW"/>
</dbReference>
<dbReference type="STRING" id="4097.A0A1S4C7T3"/>